<sequence>MSHSLSFAGLSLPL</sequence>
<keyword evidence="2" id="KW-1185">Reference proteome</keyword>
<evidence type="ECO:0000313" key="1">
    <source>
        <dbReference type="EMBL" id="KAK7172547.1"/>
    </source>
</evidence>
<name>A0AAN9DFY6_9TELE</name>
<gene>
    <name evidence="1" type="ORF">R3I93_002612</name>
</gene>
<reference evidence="1 2" key="1">
    <citation type="submission" date="2024-02" db="EMBL/GenBank/DDBJ databases">
        <title>Chromosome-level genome assembly of the Eurasian Minnow (Phoxinus phoxinus).</title>
        <authorList>
            <person name="Oriowo T.O."/>
            <person name="Martin S."/>
            <person name="Stange M."/>
            <person name="Chrysostomakis Y."/>
            <person name="Brown T."/>
            <person name="Winkler S."/>
            <person name="Kukowka S."/>
            <person name="Myers E.W."/>
            <person name="Bohne A."/>
        </authorList>
    </citation>
    <scope>NUCLEOTIDE SEQUENCE [LARGE SCALE GENOMIC DNA]</scope>
    <source>
        <strain evidence="1">ZFMK-TIS-60720</strain>
        <tissue evidence="1">Whole Organism</tissue>
    </source>
</reference>
<evidence type="ECO:0000313" key="2">
    <source>
        <dbReference type="Proteomes" id="UP001364617"/>
    </source>
</evidence>
<comment type="caution">
    <text evidence="1">The sequence shown here is derived from an EMBL/GenBank/DDBJ whole genome shotgun (WGS) entry which is preliminary data.</text>
</comment>
<proteinExistence type="predicted"/>
<protein>
    <submittedName>
        <fullName evidence="1">Uncharacterized protein</fullName>
    </submittedName>
</protein>
<dbReference type="EMBL" id="JAYKXH010000003">
    <property type="protein sequence ID" value="KAK7172547.1"/>
    <property type="molecule type" value="Genomic_DNA"/>
</dbReference>
<accession>A0AAN9DFY6</accession>
<dbReference type="Proteomes" id="UP001364617">
    <property type="component" value="Unassembled WGS sequence"/>
</dbReference>
<organism evidence="1 2">
    <name type="scientific">Phoxinus phoxinus</name>
    <name type="common">Eurasian minnow</name>
    <dbReference type="NCBI Taxonomy" id="58324"/>
    <lineage>
        <taxon>Eukaryota</taxon>
        <taxon>Metazoa</taxon>
        <taxon>Chordata</taxon>
        <taxon>Craniata</taxon>
        <taxon>Vertebrata</taxon>
        <taxon>Euteleostomi</taxon>
        <taxon>Actinopterygii</taxon>
        <taxon>Neopterygii</taxon>
        <taxon>Teleostei</taxon>
        <taxon>Ostariophysi</taxon>
        <taxon>Cypriniformes</taxon>
        <taxon>Leuciscidae</taxon>
        <taxon>Phoxininae</taxon>
        <taxon>Phoxinus</taxon>
    </lineage>
</organism>